<keyword evidence="4" id="KW-0309">Germination</keyword>
<sequence>MDINLKVKKNLQIRAFYLFFIIASIQLGVGIIGAPKLIYLESLQDSWISILIAFIYIVAVVITMFFILNQYENADIYGIQVDIFGKWIGKFLGTIYIVHFGIALLSVLITYIEVIRVYIFPMMSNFVMGFLLLCLVVYGVLGGLRVIVGVCTVFFLLSHWIVFLLIQPSTRMDITHLQPMFVSPISDLLSGAHISAYTFMGFEILFLVYPFIQNKKKAKLPALLATGWTTLFLLLITIITIGYFSYQQIERREWVLLSLIKVQNFTFVERFDYIVVAEWMMIIVPNMLLLMWGITYGMKRLYKVPQKVTLYSVAVIMSFACIYFDEHYRIQSTIDASANYGFWLVYVYPFLLLPIVLIKKKWIKKKEEKSNAK</sequence>
<keyword evidence="6 8" id="KW-1133">Transmembrane helix</keyword>
<keyword evidence="3" id="KW-0813">Transport</keyword>
<feature type="transmembrane region" description="Helical" evidence="8">
    <location>
        <begin position="340"/>
        <end position="358"/>
    </location>
</feature>
<feature type="transmembrane region" description="Helical" evidence="8">
    <location>
        <begin position="46"/>
        <end position="68"/>
    </location>
</feature>
<feature type="transmembrane region" description="Helical" evidence="8">
    <location>
        <begin position="146"/>
        <end position="168"/>
    </location>
</feature>
<protein>
    <submittedName>
        <fullName evidence="9">Spore gernimation protein</fullName>
    </submittedName>
</protein>
<evidence type="ECO:0000256" key="4">
    <source>
        <dbReference type="ARBA" id="ARBA00022544"/>
    </source>
</evidence>
<evidence type="ECO:0000256" key="8">
    <source>
        <dbReference type="SAM" id="Phobius"/>
    </source>
</evidence>
<evidence type="ECO:0000256" key="6">
    <source>
        <dbReference type="ARBA" id="ARBA00022989"/>
    </source>
</evidence>
<name>A0A494Z823_9BACI</name>
<evidence type="ECO:0000256" key="7">
    <source>
        <dbReference type="ARBA" id="ARBA00023136"/>
    </source>
</evidence>
<feature type="transmembrane region" description="Helical" evidence="8">
    <location>
        <begin position="188"/>
        <end position="211"/>
    </location>
</feature>
<comment type="caution">
    <text evidence="9">The sequence shown here is derived from an EMBL/GenBank/DDBJ whole genome shotgun (WGS) entry which is preliminary data.</text>
</comment>
<evidence type="ECO:0000313" key="9">
    <source>
        <dbReference type="EMBL" id="RKQ18760.1"/>
    </source>
</evidence>
<dbReference type="Pfam" id="PF03845">
    <property type="entry name" value="Spore_permease"/>
    <property type="match status" value="1"/>
</dbReference>
<feature type="transmembrane region" description="Helical" evidence="8">
    <location>
        <begin position="15"/>
        <end position="34"/>
    </location>
</feature>
<dbReference type="RefSeq" id="WP_121127806.1">
    <property type="nucleotide sequence ID" value="NZ_JBHUFK010000020.1"/>
</dbReference>
<keyword evidence="7 8" id="KW-0472">Membrane</keyword>
<dbReference type="InterPro" id="IPR004761">
    <property type="entry name" value="Spore_GerAB"/>
</dbReference>
<feature type="transmembrane region" description="Helical" evidence="8">
    <location>
        <begin position="223"/>
        <end position="246"/>
    </location>
</feature>
<feature type="transmembrane region" description="Helical" evidence="8">
    <location>
        <begin position="118"/>
        <end position="141"/>
    </location>
</feature>
<dbReference type="AlphaFoldDB" id="A0A494Z823"/>
<feature type="transmembrane region" description="Helical" evidence="8">
    <location>
        <begin position="273"/>
        <end position="296"/>
    </location>
</feature>
<proteinExistence type="inferred from homology"/>
<dbReference type="PANTHER" id="PTHR34975">
    <property type="entry name" value="SPORE GERMINATION PROTEIN A2"/>
    <property type="match status" value="1"/>
</dbReference>
<evidence type="ECO:0000256" key="3">
    <source>
        <dbReference type="ARBA" id="ARBA00022448"/>
    </source>
</evidence>
<evidence type="ECO:0000256" key="1">
    <source>
        <dbReference type="ARBA" id="ARBA00004141"/>
    </source>
</evidence>
<dbReference type="EMBL" id="RBZO01000001">
    <property type="protein sequence ID" value="RKQ18760.1"/>
    <property type="molecule type" value="Genomic_DNA"/>
</dbReference>
<comment type="subcellular location">
    <subcellularLocation>
        <location evidence="1">Membrane</location>
        <topology evidence="1">Multi-pass membrane protein</topology>
    </subcellularLocation>
</comment>
<keyword evidence="5 8" id="KW-0812">Transmembrane</keyword>
<dbReference type="GO" id="GO:0009847">
    <property type="term" value="P:spore germination"/>
    <property type="evidence" value="ECO:0007669"/>
    <property type="project" value="InterPro"/>
</dbReference>
<dbReference type="NCBIfam" id="TIGR00912">
    <property type="entry name" value="2A0309"/>
    <property type="match status" value="1"/>
</dbReference>
<organism evidence="9 10">
    <name type="scientific">Oceanobacillus bengalensis</name>
    <dbReference type="NCBI Taxonomy" id="1435466"/>
    <lineage>
        <taxon>Bacteria</taxon>
        <taxon>Bacillati</taxon>
        <taxon>Bacillota</taxon>
        <taxon>Bacilli</taxon>
        <taxon>Bacillales</taxon>
        <taxon>Bacillaceae</taxon>
        <taxon>Oceanobacillus</taxon>
    </lineage>
</organism>
<dbReference type="GO" id="GO:0016020">
    <property type="term" value="C:membrane"/>
    <property type="evidence" value="ECO:0007669"/>
    <property type="project" value="UniProtKB-SubCell"/>
</dbReference>
<feature type="transmembrane region" description="Helical" evidence="8">
    <location>
        <begin position="88"/>
        <end position="112"/>
    </location>
</feature>
<evidence type="ECO:0000313" key="10">
    <source>
        <dbReference type="Proteomes" id="UP000281813"/>
    </source>
</evidence>
<evidence type="ECO:0000256" key="5">
    <source>
        <dbReference type="ARBA" id="ARBA00022692"/>
    </source>
</evidence>
<dbReference type="Proteomes" id="UP000281813">
    <property type="component" value="Unassembled WGS sequence"/>
</dbReference>
<dbReference type="PANTHER" id="PTHR34975:SF2">
    <property type="entry name" value="SPORE GERMINATION PROTEIN A2"/>
    <property type="match status" value="1"/>
</dbReference>
<evidence type="ECO:0000256" key="2">
    <source>
        <dbReference type="ARBA" id="ARBA00007998"/>
    </source>
</evidence>
<accession>A0A494Z823</accession>
<feature type="transmembrane region" description="Helical" evidence="8">
    <location>
        <begin position="308"/>
        <end position="325"/>
    </location>
</feature>
<dbReference type="OrthoDB" id="2380240at2"/>
<gene>
    <name evidence="9" type="ORF">D8M05_01230</name>
</gene>
<comment type="similarity">
    <text evidence="2">Belongs to the amino acid-polyamine-organocation (APC) superfamily. Spore germination protein (SGP) (TC 2.A.3.9) family.</text>
</comment>
<dbReference type="Gene3D" id="1.20.1740.10">
    <property type="entry name" value="Amino acid/polyamine transporter I"/>
    <property type="match status" value="1"/>
</dbReference>
<reference evidence="9 10" key="1">
    <citation type="journal article" date="2015" name="Antonie Van Leeuwenhoek">
        <title>Oceanobacillus bengalensis sp. nov., a bacterium isolated from seawater of the Bay of Bengal.</title>
        <authorList>
            <person name="Yongchang O."/>
            <person name="Xiang W."/>
            <person name="Wang G."/>
        </authorList>
    </citation>
    <scope>NUCLEOTIDE SEQUENCE [LARGE SCALE GENOMIC DNA]</scope>
    <source>
        <strain evidence="9 10">MCCC 1K00260</strain>
    </source>
</reference>
<keyword evidence="10" id="KW-1185">Reference proteome</keyword>